<comment type="caution">
    <text evidence="5">The sequence shown here is derived from an EMBL/GenBank/DDBJ whole genome shotgun (WGS) entry which is preliminary data.</text>
</comment>
<evidence type="ECO:0000259" key="4">
    <source>
        <dbReference type="Pfam" id="PF00884"/>
    </source>
</evidence>
<evidence type="ECO:0000256" key="1">
    <source>
        <dbReference type="ARBA" id="ARBA00008779"/>
    </source>
</evidence>
<name>A0ABW4L6V7_9MICO</name>
<dbReference type="RefSeq" id="WP_388008998.1">
    <property type="nucleotide sequence ID" value="NZ_JBHUEE010000008.1"/>
</dbReference>
<keyword evidence="6" id="KW-1185">Reference proteome</keyword>
<evidence type="ECO:0000313" key="6">
    <source>
        <dbReference type="Proteomes" id="UP001597277"/>
    </source>
</evidence>
<feature type="domain" description="Sulfatase N-terminal" evidence="4">
    <location>
        <begin position="4"/>
        <end position="344"/>
    </location>
</feature>
<dbReference type="GO" id="GO:0047753">
    <property type="term" value="F:choline-sulfatase activity"/>
    <property type="evidence" value="ECO:0007669"/>
    <property type="project" value="UniProtKB-EC"/>
</dbReference>
<dbReference type="EMBL" id="JBHUEE010000008">
    <property type="protein sequence ID" value="MFD1719205.1"/>
    <property type="molecule type" value="Genomic_DNA"/>
</dbReference>
<keyword evidence="3 5" id="KW-0378">Hydrolase</keyword>
<reference evidence="6" key="1">
    <citation type="journal article" date="2019" name="Int. J. Syst. Evol. Microbiol.">
        <title>The Global Catalogue of Microorganisms (GCM) 10K type strain sequencing project: providing services to taxonomists for standard genome sequencing and annotation.</title>
        <authorList>
            <consortium name="The Broad Institute Genomics Platform"/>
            <consortium name="The Broad Institute Genome Sequencing Center for Infectious Disease"/>
            <person name="Wu L."/>
            <person name="Ma J."/>
        </authorList>
    </citation>
    <scope>NUCLEOTIDE SEQUENCE [LARGE SCALE GENOMIC DNA]</scope>
    <source>
        <strain evidence="6">JCM 17130</strain>
    </source>
</reference>
<sequence length="486" mass="53928">MSGPNVVMIVADQWAADTIGALGHPTVRTPHLDRLVERGTTFTSAYCAAPICLPSRTAMLTGRLPRRDRVYDNASELPAGVPTVAHHLNRAGYRTAVAGKMHFVGPDQHHGFAERLTRDASPTDFRLTPDWTAGPVANPGTSVRRLRYAPTAPWTWQLSYDEEVTHRALERLRLASREASPFFLCVSITHPHDPFVLPEAYWDRYAADEIDPPRSPAAPLEDLHPADRWIQTHHEADRFPLSLDETLRARRAYYAAVSYVDDTVGRVLGELQRLGMSQDTVIVVTSDHGEMLGEHGMWFKRSYRDPSVRVPLVVAGPGIPAAATRHAPVSLMDLVPTLLDLTDVPGRAEHTAAMDGRSLAPAIHGREEPDRPVFAEYLGEGTIEPVLMVRQAEHKYVRVRGHAPILHDLAADPAESRNLAHQPDHARVVDRLDRLLLTGVDLDQLYEDVLRSQNERLLVAGTTPWENSWQPDVVPAGARMYPAPTA</sequence>
<dbReference type="PANTHER" id="PTHR45953:SF1">
    <property type="entry name" value="IDURONATE 2-SULFATASE"/>
    <property type="match status" value="1"/>
</dbReference>
<dbReference type="EC" id="3.1.6.6" evidence="5"/>
<dbReference type="NCBIfam" id="TIGR03417">
    <property type="entry name" value="chol_sulfatase"/>
    <property type="match status" value="1"/>
</dbReference>
<dbReference type="PROSITE" id="PS00149">
    <property type="entry name" value="SULFATASE_2"/>
    <property type="match status" value="1"/>
</dbReference>
<dbReference type="Proteomes" id="UP001597277">
    <property type="component" value="Unassembled WGS sequence"/>
</dbReference>
<dbReference type="InterPro" id="IPR017850">
    <property type="entry name" value="Alkaline_phosphatase_core_sf"/>
</dbReference>
<proteinExistence type="inferred from homology"/>
<evidence type="ECO:0000256" key="3">
    <source>
        <dbReference type="ARBA" id="ARBA00022801"/>
    </source>
</evidence>
<evidence type="ECO:0000256" key="2">
    <source>
        <dbReference type="ARBA" id="ARBA00022723"/>
    </source>
</evidence>
<dbReference type="InterPro" id="IPR000917">
    <property type="entry name" value="Sulfatase_N"/>
</dbReference>
<protein>
    <submittedName>
        <fullName evidence="5">Choline-sulfatase</fullName>
        <ecNumber evidence="5">3.1.6.6</ecNumber>
    </submittedName>
</protein>
<dbReference type="InterPro" id="IPR017785">
    <property type="entry name" value="Choline-sulfatase"/>
</dbReference>
<evidence type="ECO:0000313" key="5">
    <source>
        <dbReference type="EMBL" id="MFD1719205.1"/>
    </source>
</evidence>
<dbReference type="Pfam" id="PF00884">
    <property type="entry name" value="Sulfatase"/>
    <property type="match status" value="1"/>
</dbReference>
<dbReference type="PANTHER" id="PTHR45953">
    <property type="entry name" value="IDURONATE 2-SULFATASE"/>
    <property type="match status" value="1"/>
</dbReference>
<dbReference type="InterPro" id="IPR024607">
    <property type="entry name" value="Sulfatase_CS"/>
</dbReference>
<accession>A0ABW4L6V7</accession>
<organism evidence="5 6">
    <name type="scientific">Georgenia deserti</name>
    <dbReference type="NCBI Taxonomy" id="2093781"/>
    <lineage>
        <taxon>Bacteria</taxon>
        <taxon>Bacillati</taxon>
        <taxon>Actinomycetota</taxon>
        <taxon>Actinomycetes</taxon>
        <taxon>Micrococcales</taxon>
        <taxon>Bogoriellaceae</taxon>
        <taxon>Georgenia</taxon>
    </lineage>
</organism>
<comment type="similarity">
    <text evidence="1">Belongs to the sulfatase family.</text>
</comment>
<gene>
    <name evidence="5" type="primary">betC</name>
    <name evidence="5" type="ORF">ACFSE6_15285</name>
</gene>
<dbReference type="Gene3D" id="3.40.720.10">
    <property type="entry name" value="Alkaline Phosphatase, subunit A"/>
    <property type="match status" value="1"/>
</dbReference>
<dbReference type="SUPFAM" id="SSF53649">
    <property type="entry name" value="Alkaline phosphatase-like"/>
    <property type="match status" value="1"/>
</dbReference>
<keyword evidence="2" id="KW-0479">Metal-binding</keyword>